<comment type="similarity">
    <text evidence="2">Belongs to the trehalose phosphatase family.</text>
</comment>
<dbReference type="GO" id="GO:0005992">
    <property type="term" value="P:trehalose biosynthetic process"/>
    <property type="evidence" value="ECO:0007669"/>
    <property type="project" value="UniProtKB-UniPathway"/>
</dbReference>
<dbReference type="InterPro" id="IPR036412">
    <property type="entry name" value="HAD-like_sf"/>
</dbReference>
<dbReference type="InterPro" id="IPR003337">
    <property type="entry name" value="Trehalose_PPase"/>
</dbReference>
<dbReference type="Proteomes" id="UP000279673">
    <property type="component" value="Unassembled WGS sequence"/>
</dbReference>
<evidence type="ECO:0000256" key="1">
    <source>
        <dbReference type="ARBA" id="ARBA00022801"/>
    </source>
</evidence>
<comment type="cofactor">
    <cofactor evidence="2">
        <name>Mg(2+)</name>
        <dbReference type="ChEBI" id="CHEBI:18420"/>
    </cofactor>
</comment>
<proteinExistence type="inferred from homology"/>
<keyword evidence="4" id="KW-1185">Reference proteome</keyword>
<dbReference type="InterPro" id="IPR044651">
    <property type="entry name" value="OTSB-like"/>
</dbReference>
<reference evidence="3 4" key="1">
    <citation type="submission" date="2018-10" db="EMBL/GenBank/DDBJ databases">
        <title>Rhodobacter sp . BO-81.</title>
        <authorList>
            <person name="Im W.T."/>
        </authorList>
    </citation>
    <scope>NUCLEOTIDE SEQUENCE [LARGE SCALE GENOMIC DNA]</scope>
    <source>
        <strain evidence="3 4">BO-81</strain>
    </source>
</reference>
<comment type="caution">
    <text evidence="3">The sequence shown here is derived from an EMBL/GenBank/DDBJ whole genome shotgun (WGS) entry which is preliminary data.</text>
</comment>
<comment type="pathway">
    <text evidence="2">Glycan biosynthesis; trehalose biosynthesis.</text>
</comment>
<dbReference type="NCBIfam" id="TIGR00685">
    <property type="entry name" value="T6PP"/>
    <property type="match status" value="1"/>
</dbReference>
<keyword evidence="1 2" id="KW-0378">Hydrolase</keyword>
<organism evidence="3 4">
    <name type="scientific">Paenirhodobacter hankyongi</name>
    <dbReference type="NCBI Taxonomy" id="2294033"/>
    <lineage>
        <taxon>Bacteria</taxon>
        <taxon>Pseudomonadati</taxon>
        <taxon>Pseudomonadota</taxon>
        <taxon>Alphaproteobacteria</taxon>
        <taxon>Rhodobacterales</taxon>
        <taxon>Rhodobacter group</taxon>
        <taxon>Paenirhodobacter</taxon>
    </lineage>
</organism>
<dbReference type="AlphaFoldDB" id="A0A421BVK8"/>
<evidence type="ECO:0000313" key="4">
    <source>
        <dbReference type="Proteomes" id="UP000279673"/>
    </source>
</evidence>
<dbReference type="EC" id="3.1.3.12" evidence="2"/>
<dbReference type="UniPathway" id="UPA00299"/>
<dbReference type="InterPro" id="IPR023214">
    <property type="entry name" value="HAD_sf"/>
</dbReference>
<dbReference type="GO" id="GO:0046872">
    <property type="term" value="F:metal ion binding"/>
    <property type="evidence" value="ECO:0007669"/>
    <property type="project" value="UniProtKB-KW"/>
</dbReference>
<dbReference type="EMBL" id="RCHI01000002">
    <property type="protein sequence ID" value="RLL72346.1"/>
    <property type="molecule type" value="Genomic_DNA"/>
</dbReference>
<accession>A0A421BVK8</accession>
<gene>
    <name evidence="3" type="primary">otsB</name>
    <name evidence="3" type="ORF">DYS74_02750</name>
</gene>
<dbReference type="PANTHER" id="PTHR43768">
    <property type="entry name" value="TREHALOSE 6-PHOSPHATE PHOSPHATASE"/>
    <property type="match status" value="1"/>
</dbReference>
<protein>
    <recommendedName>
        <fullName evidence="2">Trehalose 6-phosphate phosphatase</fullName>
        <ecNumber evidence="2">3.1.3.12</ecNumber>
    </recommendedName>
</protein>
<name>A0A421BVK8_9RHOB</name>
<dbReference type="Gene3D" id="3.30.70.1020">
    <property type="entry name" value="Trehalose-6-phosphate phosphatase related protein, domain 2"/>
    <property type="match status" value="1"/>
</dbReference>
<evidence type="ECO:0000256" key="2">
    <source>
        <dbReference type="RuleBase" id="RU361117"/>
    </source>
</evidence>
<keyword evidence="2" id="KW-0460">Magnesium</keyword>
<dbReference type="GO" id="GO:0004805">
    <property type="term" value="F:trehalose-phosphatase activity"/>
    <property type="evidence" value="ECO:0007669"/>
    <property type="project" value="UniProtKB-EC"/>
</dbReference>
<dbReference type="PANTHER" id="PTHR43768:SF3">
    <property type="entry name" value="TREHALOSE 6-PHOSPHATE PHOSPHATASE"/>
    <property type="match status" value="1"/>
</dbReference>
<keyword evidence="2" id="KW-0479">Metal-binding</keyword>
<dbReference type="SUPFAM" id="SSF56784">
    <property type="entry name" value="HAD-like"/>
    <property type="match status" value="1"/>
</dbReference>
<dbReference type="Gene3D" id="3.40.50.1000">
    <property type="entry name" value="HAD superfamily/HAD-like"/>
    <property type="match status" value="1"/>
</dbReference>
<comment type="catalytic activity">
    <reaction evidence="2">
        <text>alpha,alpha-trehalose 6-phosphate + H2O = alpha,alpha-trehalose + phosphate</text>
        <dbReference type="Rhea" id="RHEA:23420"/>
        <dbReference type="ChEBI" id="CHEBI:15377"/>
        <dbReference type="ChEBI" id="CHEBI:16551"/>
        <dbReference type="ChEBI" id="CHEBI:43474"/>
        <dbReference type="ChEBI" id="CHEBI:58429"/>
        <dbReference type="EC" id="3.1.3.12"/>
    </reaction>
</comment>
<comment type="function">
    <text evidence="2">Removes the phosphate from trehalose 6-phosphate to produce free trehalose.</text>
</comment>
<evidence type="ECO:0000313" key="3">
    <source>
        <dbReference type="EMBL" id="RLL72346.1"/>
    </source>
</evidence>
<sequence>MTSDSPFSASAPPAPDFARASLFLDFDGTLVGIAPRPDAVVVPPGLAAHLRRLSEIFDGALAIVSGRSLPELARFLDGFDGLLVGSHGAEARGMAPPLARPPAGIVAVQAALSGFAAREGLLYEPKTLGGAVHFRDRPAAGAAVAAFVEALAAASPGFAVQPAKMAFELKPEGASKDRALAALTALPAFAGRAPVFLGDDATDEPALAWAGAQGGFGIKVGPGDSAARYRLPDPQAVLHWLGMEG</sequence>
<dbReference type="Pfam" id="PF02358">
    <property type="entry name" value="Trehalose_PPase"/>
    <property type="match status" value="1"/>
</dbReference>